<keyword evidence="4" id="KW-1185">Reference proteome</keyword>
<reference evidence="1 4" key="2">
    <citation type="journal article" date="2023" name="Sci. Data">
        <title>Genome assembly of the Korean intertidal mud-creeper Batillaria attramentaria.</title>
        <authorList>
            <person name="Patra A.K."/>
            <person name="Ho P.T."/>
            <person name="Jun S."/>
            <person name="Lee S.J."/>
            <person name="Kim Y."/>
            <person name="Won Y.J."/>
        </authorList>
    </citation>
    <scope>NUCLEOTIDE SEQUENCE [LARGE SCALE GENOMIC DNA]</scope>
    <source>
        <strain evidence="1">Wonlab-2016</strain>
    </source>
</reference>
<dbReference type="EMBL" id="JACVVK020000250">
    <property type="protein sequence ID" value="KAK7482124.1"/>
    <property type="molecule type" value="Genomic_DNA"/>
</dbReference>
<evidence type="ECO:0000313" key="3">
    <source>
        <dbReference type="EMBL" id="KAK7482127.1"/>
    </source>
</evidence>
<evidence type="ECO:0000313" key="2">
    <source>
        <dbReference type="EMBL" id="KAK7482124.1"/>
    </source>
</evidence>
<accession>A0ABD0JLU4</accession>
<comment type="caution">
    <text evidence="1">The sequence shown here is derived from an EMBL/GenBank/DDBJ whole genome shotgun (WGS) entry which is preliminary data.</text>
</comment>
<evidence type="ECO:0000313" key="1">
    <source>
        <dbReference type="EMBL" id="KAK7476003.1"/>
    </source>
</evidence>
<name>A0ABD0JLU4_9CAEN</name>
<dbReference type="Proteomes" id="UP001519460">
    <property type="component" value="Unassembled WGS sequence"/>
</dbReference>
<sequence length="72" mass="8257">MRDTNTRIFSNVSQVDAEVAHFASRLQGCYKDTEDGFVTANQKTERHIPLRRETVLIPTEVDTASRPPQRVR</sequence>
<reference evidence="1" key="3">
    <citation type="submission" date="2023-01" db="EMBL/GenBank/DDBJ databases">
        <authorList>
            <person name="Patra A."/>
        </authorList>
    </citation>
    <scope>NUCLEOTIDE SEQUENCE</scope>
    <source>
        <strain evidence="1">Wonlab-2016</strain>
        <tissue evidence="1">Foot muscle</tissue>
    </source>
</reference>
<evidence type="ECO:0000313" key="4">
    <source>
        <dbReference type="Proteomes" id="UP001519460"/>
    </source>
</evidence>
<gene>
    <name evidence="2" type="ORF">BaRGS_00026589</name>
    <name evidence="3" type="ORF">BaRGS_00026592</name>
    <name evidence="1" type="ORF">BaRGS_00032770</name>
</gene>
<protein>
    <submittedName>
        <fullName evidence="1">Uncharacterized protein</fullName>
    </submittedName>
</protein>
<dbReference type="EMBL" id="JACVVK020000388">
    <property type="protein sequence ID" value="KAK7476003.1"/>
    <property type="molecule type" value="Genomic_DNA"/>
</dbReference>
<dbReference type="AlphaFoldDB" id="A0ABD0JLU4"/>
<proteinExistence type="predicted"/>
<dbReference type="EMBL" id="JACVVK020000250">
    <property type="protein sequence ID" value="KAK7482127.1"/>
    <property type="molecule type" value="Genomic_DNA"/>
</dbReference>
<reference evidence="1" key="1">
    <citation type="submission" date="2020-09" db="EMBL/GenBank/DDBJ databases">
        <authorList>
            <person name="Won Y."/>
        </authorList>
    </citation>
    <scope>NUCLEOTIDE SEQUENCE</scope>
    <source>
        <strain evidence="1">Wonlab-2016</strain>
        <tissue evidence="1">Foot muscle</tissue>
    </source>
</reference>
<organism evidence="1 4">
    <name type="scientific">Batillaria attramentaria</name>
    <dbReference type="NCBI Taxonomy" id="370345"/>
    <lineage>
        <taxon>Eukaryota</taxon>
        <taxon>Metazoa</taxon>
        <taxon>Spiralia</taxon>
        <taxon>Lophotrochozoa</taxon>
        <taxon>Mollusca</taxon>
        <taxon>Gastropoda</taxon>
        <taxon>Caenogastropoda</taxon>
        <taxon>Sorbeoconcha</taxon>
        <taxon>Cerithioidea</taxon>
        <taxon>Batillariidae</taxon>
        <taxon>Batillaria</taxon>
    </lineage>
</organism>